<reference evidence="2" key="1">
    <citation type="journal article" date="2005" name="Nature">
        <title>The map-based sequence of the rice genome.</title>
        <authorList>
            <consortium name="International rice genome sequencing project (IRGSP)"/>
            <person name="Matsumoto T."/>
            <person name="Wu J."/>
            <person name="Kanamori H."/>
            <person name="Katayose Y."/>
            <person name="Fujisawa M."/>
            <person name="Namiki N."/>
            <person name="Mizuno H."/>
            <person name="Yamamoto K."/>
            <person name="Antonio B.A."/>
            <person name="Baba T."/>
            <person name="Sakata K."/>
            <person name="Nagamura Y."/>
            <person name="Aoki H."/>
            <person name="Arikawa K."/>
            <person name="Arita K."/>
            <person name="Bito T."/>
            <person name="Chiden Y."/>
            <person name="Fujitsuka N."/>
            <person name="Fukunaka R."/>
            <person name="Hamada M."/>
            <person name="Harada C."/>
            <person name="Hayashi A."/>
            <person name="Hijishita S."/>
            <person name="Honda M."/>
            <person name="Hosokawa S."/>
            <person name="Ichikawa Y."/>
            <person name="Idonuma A."/>
            <person name="Iijima M."/>
            <person name="Ikeda M."/>
            <person name="Ikeno M."/>
            <person name="Ito K."/>
            <person name="Ito S."/>
            <person name="Ito T."/>
            <person name="Ito Y."/>
            <person name="Ito Y."/>
            <person name="Iwabuchi A."/>
            <person name="Kamiya K."/>
            <person name="Karasawa W."/>
            <person name="Kurita K."/>
            <person name="Katagiri S."/>
            <person name="Kikuta A."/>
            <person name="Kobayashi H."/>
            <person name="Kobayashi N."/>
            <person name="Machita K."/>
            <person name="Maehara T."/>
            <person name="Masukawa M."/>
            <person name="Mizubayashi T."/>
            <person name="Mukai Y."/>
            <person name="Nagasaki H."/>
            <person name="Nagata Y."/>
            <person name="Naito S."/>
            <person name="Nakashima M."/>
            <person name="Nakama Y."/>
            <person name="Nakamichi Y."/>
            <person name="Nakamura M."/>
            <person name="Meguro A."/>
            <person name="Negishi M."/>
            <person name="Ohta I."/>
            <person name="Ohta T."/>
            <person name="Okamoto M."/>
            <person name="Ono N."/>
            <person name="Saji S."/>
            <person name="Sakaguchi M."/>
            <person name="Sakai K."/>
            <person name="Shibata M."/>
            <person name="Shimokawa T."/>
            <person name="Song J."/>
            <person name="Takazaki Y."/>
            <person name="Terasawa K."/>
            <person name="Tsugane M."/>
            <person name="Tsuji K."/>
            <person name="Ueda S."/>
            <person name="Waki K."/>
            <person name="Yamagata H."/>
            <person name="Yamamoto M."/>
            <person name="Yamamoto S."/>
            <person name="Yamane H."/>
            <person name="Yoshiki S."/>
            <person name="Yoshihara R."/>
            <person name="Yukawa K."/>
            <person name="Zhong H."/>
            <person name="Yano M."/>
            <person name="Yuan Q."/>
            <person name="Ouyang S."/>
            <person name="Liu J."/>
            <person name="Jones K.M."/>
            <person name="Gansberger K."/>
            <person name="Moffat K."/>
            <person name="Hill J."/>
            <person name="Bera J."/>
            <person name="Fadrosh D."/>
            <person name="Jin S."/>
            <person name="Johri S."/>
            <person name="Kim M."/>
            <person name="Overton L."/>
            <person name="Reardon M."/>
            <person name="Tsitrin T."/>
            <person name="Vuong H."/>
            <person name="Weaver B."/>
            <person name="Ciecko A."/>
            <person name="Tallon L."/>
            <person name="Jackson J."/>
            <person name="Pai G."/>
            <person name="Aken S.V."/>
            <person name="Utterback T."/>
            <person name="Reidmuller S."/>
            <person name="Feldblyum T."/>
            <person name="Hsiao J."/>
            <person name="Zismann V."/>
            <person name="Iobst S."/>
            <person name="de Vazeille A.R."/>
            <person name="Buell C.R."/>
            <person name="Ying K."/>
            <person name="Li Y."/>
            <person name="Lu T."/>
            <person name="Huang Y."/>
            <person name="Zhao Q."/>
            <person name="Feng Q."/>
            <person name="Zhang L."/>
            <person name="Zhu J."/>
            <person name="Weng Q."/>
            <person name="Mu J."/>
            <person name="Lu Y."/>
            <person name="Fan D."/>
            <person name="Liu Y."/>
            <person name="Guan J."/>
            <person name="Zhang Y."/>
            <person name="Yu S."/>
            <person name="Liu X."/>
            <person name="Zhang Y."/>
            <person name="Hong G."/>
            <person name="Han B."/>
            <person name="Choisne N."/>
            <person name="Demange N."/>
            <person name="Orjeda G."/>
            <person name="Samain S."/>
            <person name="Cattolico L."/>
            <person name="Pelletier E."/>
            <person name="Couloux A."/>
            <person name="Segurens B."/>
            <person name="Wincker P."/>
            <person name="D'Hont A."/>
            <person name="Scarpelli C."/>
            <person name="Weissenbach J."/>
            <person name="Salanoubat M."/>
            <person name="Quetier F."/>
            <person name="Yu Y."/>
            <person name="Kim H.R."/>
            <person name="Rambo T."/>
            <person name="Currie J."/>
            <person name="Collura K."/>
            <person name="Luo M."/>
            <person name="Yang T."/>
            <person name="Ammiraju J.S.S."/>
            <person name="Engler F."/>
            <person name="Soderlund C."/>
            <person name="Wing R.A."/>
            <person name="Palmer L.E."/>
            <person name="de la Bastide M."/>
            <person name="Spiegel L."/>
            <person name="Nascimento L."/>
            <person name="Zutavern T."/>
            <person name="O'Shaughnessy A."/>
            <person name="Dike S."/>
            <person name="Dedhia N."/>
            <person name="Preston R."/>
            <person name="Balija V."/>
            <person name="McCombie W.R."/>
            <person name="Chow T."/>
            <person name="Chen H."/>
            <person name="Chung M."/>
            <person name="Chen C."/>
            <person name="Shaw J."/>
            <person name="Wu H."/>
            <person name="Hsiao K."/>
            <person name="Chao Y."/>
            <person name="Chu M."/>
            <person name="Cheng C."/>
            <person name="Hour A."/>
            <person name="Lee P."/>
            <person name="Lin S."/>
            <person name="Lin Y."/>
            <person name="Liou J."/>
            <person name="Liu S."/>
            <person name="Hsing Y."/>
            <person name="Raghuvanshi S."/>
            <person name="Mohanty A."/>
            <person name="Bharti A.K."/>
            <person name="Gaur A."/>
            <person name="Gupta V."/>
            <person name="Kumar D."/>
            <person name="Ravi V."/>
            <person name="Vij S."/>
            <person name="Kapur A."/>
            <person name="Khurana P."/>
            <person name="Khurana P."/>
            <person name="Khurana J.P."/>
            <person name="Tyagi A.K."/>
            <person name="Gaikwad K."/>
            <person name="Singh A."/>
            <person name="Dalal V."/>
            <person name="Srivastava S."/>
            <person name="Dixit A."/>
            <person name="Pal A.K."/>
            <person name="Ghazi I.A."/>
            <person name="Yadav M."/>
            <person name="Pandit A."/>
            <person name="Bhargava A."/>
            <person name="Sureshbabu K."/>
            <person name="Batra K."/>
            <person name="Sharma T.R."/>
            <person name="Mohapatra T."/>
            <person name="Singh N.K."/>
            <person name="Messing J."/>
            <person name="Nelson A.B."/>
            <person name="Fuks G."/>
            <person name="Kavchok S."/>
            <person name="Keizer G."/>
            <person name="Linton E."/>
            <person name="Llaca V."/>
            <person name="Song R."/>
            <person name="Tanyolac B."/>
            <person name="Young S."/>
            <person name="Ho-Il K."/>
            <person name="Hahn J.H."/>
            <person name="Sangsakoo G."/>
            <person name="Vanavichit A."/>
            <person name="de Mattos Luiz.A.T."/>
            <person name="Zimmer P.D."/>
            <person name="Malone G."/>
            <person name="Dellagostin O."/>
            <person name="de Oliveira A.C."/>
            <person name="Bevan M."/>
            <person name="Bancroft I."/>
            <person name="Minx P."/>
            <person name="Cordum H."/>
            <person name="Wilson R."/>
            <person name="Cheng Z."/>
            <person name="Jin W."/>
            <person name="Jiang J."/>
            <person name="Leong S.A."/>
            <person name="Iwama H."/>
            <person name="Gojobori T."/>
            <person name="Itoh T."/>
            <person name="Niimura Y."/>
            <person name="Fujii Y."/>
            <person name="Habara T."/>
            <person name="Sakai H."/>
            <person name="Sato Y."/>
            <person name="Wilson G."/>
            <person name="Kumar K."/>
            <person name="McCouch S."/>
            <person name="Juretic N."/>
            <person name="Hoen D."/>
            <person name="Wright S."/>
            <person name="Bruskiewich R."/>
            <person name="Bureau T."/>
            <person name="Miyao A."/>
            <person name="Hirochika H."/>
            <person name="Nishikawa T."/>
            <person name="Kadowaki K."/>
            <person name="Sugiura M."/>
            <person name="Burr B."/>
            <person name="Sasaki T."/>
        </authorList>
    </citation>
    <scope>NUCLEOTIDE SEQUENCE [LARGE SCALE GENOMIC DNA]</scope>
    <source>
        <strain evidence="2">cv. Nipponbare</strain>
    </source>
</reference>
<sequence>MRLRLWQPWKQKWRSASHRACFSNLPQLHSGCYQCKSINTGISREVTIEKLWISGGYMEIVACDRGGDSCGGKSSELLFAALAFPTFLGYIAADFKSTRCVEVRLELLRYEIQ</sequence>
<dbReference type="AlphaFoldDB" id="Q69MD1"/>
<evidence type="ECO:0000313" key="1">
    <source>
        <dbReference type="EMBL" id="BAD33951.1"/>
    </source>
</evidence>
<accession>Q69MD1</accession>
<organism evidence="1 2">
    <name type="scientific">Oryza sativa subsp. japonica</name>
    <name type="common">Rice</name>
    <dbReference type="NCBI Taxonomy" id="39947"/>
    <lineage>
        <taxon>Eukaryota</taxon>
        <taxon>Viridiplantae</taxon>
        <taxon>Streptophyta</taxon>
        <taxon>Embryophyta</taxon>
        <taxon>Tracheophyta</taxon>
        <taxon>Spermatophyta</taxon>
        <taxon>Magnoliopsida</taxon>
        <taxon>Liliopsida</taxon>
        <taxon>Poales</taxon>
        <taxon>Poaceae</taxon>
        <taxon>BOP clade</taxon>
        <taxon>Oryzoideae</taxon>
        <taxon>Oryzeae</taxon>
        <taxon>Oryzinae</taxon>
        <taxon>Oryza</taxon>
        <taxon>Oryza sativa</taxon>
    </lineage>
</organism>
<protein>
    <submittedName>
        <fullName evidence="1">Uncharacterized protein</fullName>
    </submittedName>
</protein>
<gene>
    <name evidence="1" type="primary">OSJNBb0019B14.21</name>
</gene>
<dbReference type="Proteomes" id="UP000000763">
    <property type="component" value="Chromosome 9"/>
</dbReference>
<name>Q69MD1_ORYSJ</name>
<reference evidence="2" key="2">
    <citation type="journal article" date="2008" name="Nucleic Acids Res.">
        <title>The rice annotation project database (RAP-DB): 2008 update.</title>
        <authorList>
            <consortium name="The rice annotation project (RAP)"/>
        </authorList>
    </citation>
    <scope>GENOME REANNOTATION</scope>
    <source>
        <strain evidence="2">cv. Nipponbare</strain>
    </source>
</reference>
<evidence type="ECO:0000313" key="2">
    <source>
        <dbReference type="Proteomes" id="UP000000763"/>
    </source>
</evidence>
<dbReference type="EMBL" id="AP005755">
    <property type="protein sequence ID" value="BAD33951.1"/>
    <property type="molecule type" value="Genomic_DNA"/>
</dbReference>
<proteinExistence type="predicted"/>